<dbReference type="PROSITE" id="PS00430">
    <property type="entry name" value="TONB_DEPENDENT_REC_1"/>
    <property type="match status" value="1"/>
</dbReference>
<feature type="domain" description="TonB-dependent receptor plug" evidence="15">
    <location>
        <begin position="44"/>
        <end position="148"/>
    </location>
</feature>
<keyword evidence="5 11" id="KW-0732">Signal</keyword>
<evidence type="ECO:0000256" key="7">
    <source>
        <dbReference type="ARBA" id="ARBA00023077"/>
    </source>
</evidence>
<dbReference type="Gene3D" id="2.170.130.10">
    <property type="entry name" value="TonB-dependent receptor, plug domain"/>
    <property type="match status" value="1"/>
</dbReference>
<evidence type="ECO:0000256" key="13">
    <source>
        <dbReference type="PROSITE-ProRule" id="PRU10143"/>
    </source>
</evidence>
<keyword evidence="8 11" id="KW-0626">Porin</keyword>
<dbReference type="GO" id="GO:0009279">
    <property type="term" value="C:cell outer membrane"/>
    <property type="evidence" value="ECO:0007669"/>
    <property type="project" value="UniProtKB-SubCell"/>
</dbReference>
<comment type="subcellular location">
    <subcellularLocation>
        <location evidence="1 11 12">Cell outer membrane</location>
        <topology evidence="1 11 12">Multi-pass membrane protein</topology>
    </subcellularLocation>
</comment>
<dbReference type="Pfam" id="PF00593">
    <property type="entry name" value="TonB_dep_Rec_b-barrel"/>
    <property type="match status" value="1"/>
</dbReference>
<name>A0A395U721_VIBCL</name>
<dbReference type="RefSeq" id="WP_095465240.1">
    <property type="nucleotide sequence ID" value="NZ_JAACMJ010000072.1"/>
</dbReference>
<dbReference type="PANTHER" id="PTHR30069">
    <property type="entry name" value="TONB-DEPENDENT OUTER MEMBRANE RECEPTOR"/>
    <property type="match status" value="1"/>
</dbReference>
<dbReference type="HAMAP" id="MF_01531">
    <property type="entry name" value="BtuB"/>
    <property type="match status" value="1"/>
</dbReference>
<dbReference type="GO" id="GO:0015420">
    <property type="term" value="F:ABC-type vitamin B12 transporter activity"/>
    <property type="evidence" value="ECO:0007669"/>
    <property type="project" value="InterPro"/>
</dbReference>
<feature type="domain" description="TonB-dependent receptor-like beta-barrel" evidence="14">
    <location>
        <begin position="191"/>
        <end position="584"/>
    </location>
</feature>
<sequence precursor="true">MQKSALAIALASLLTPISYLHANEAQPQETVVVTANRFEQVESTVLASMSVVTKADIEKLNVTSALDVLKTLPGVEVNTQGGKGQVSSIFLRGTSSKHTLVLVDGVKINSATAGGASLGLIPAFAIEQIEVVRGPRAAIYGSDAIGGVIYIKTVPNNDNAETKHDANLGYGNEEHSLLAWRSAGQINDSTQASFVFSDEKSDGYRVNEVAPIDESHGFQSQTLFGSLRHDINDAWFIQFNGYQLNSDVEYANQFSGVKNESNTDFYSVAGALNFHKDNYVSQFMVSRSDNESWDGVETGTVAKTALVSSRNSVSWLNHWTVIPTLNLAVGIDYDQEHARQGGSNSSNYSKTEKDNKAAYVTAQFSKNIITAEASVRYDDDSAFGDHTTWNLGFGVAPSEYVEFVASTGTGFKAPTFNDLYWPSSGNPNLKPETSKSSEIGIRSYLPFVQIEISAYRNEIEDMIDWAPTGAGGAWIPSNIANARIEGIEIEALFETGFIDHRVSAGWKDPRDTSDDSLLIRRARENFSWVSTYAVERFNLSASASYVGDRKDSTGKIMDAYTVLDISANYKLTEALTLGTRVGNVFDKQYQTAHSSSGKYYLGEGRNWFATVNYRF</sequence>
<dbReference type="InterPro" id="IPR010916">
    <property type="entry name" value="TonB_box_CS"/>
</dbReference>
<feature type="signal peptide" evidence="11">
    <location>
        <begin position="1"/>
        <end position="22"/>
    </location>
</feature>
<keyword evidence="3 11" id="KW-1134">Transmembrane beta strand</keyword>
<evidence type="ECO:0000259" key="15">
    <source>
        <dbReference type="Pfam" id="PF07715"/>
    </source>
</evidence>
<keyword evidence="6 11" id="KW-0406">Ion transport</keyword>
<dbReference type="PANTHER" id="PTHR30069:SF53">
    <property type="entry name" value="COLICIN I RECEPTOR-RELATED"/>
    <property type="match status" value="1"/>
</dbReference>
<proteinExistence type="inferred from homology"/>
<feature type="chain" id="PRO_5017842371" description="Vitamin B12 transporter BtuB" evidence="11">
    <location>
        <begin position="23"/>
        <end position="615"/>
    </location>
</feature>
<feature type="short sequence motif" description="TonB box" evidence="13">
    <location>
        <begin position="30"/>
        <end position="36"/>
    </location>
</feature>
<keyword evidence="4 11" id="KW-0812">Transmembrane</keyword>
<dbReference type="InterPro" id="IPR037066">
    <property type="entry name" value="Plug_dom_sf"/>
</dbReference>
<dbReference type="EMBL" id="MCBA01000197">
    <property type="protein sequence ID" value="RGP82851.1"/>
    <property type="molecule type" value="Genomic_DNA"/>
</dbReference>
<dbReference type="InterPro" id="IPR012910">
    <property type="entry name" value="Plug_dom"/>
</dbReference>
<evidence type="ECO:0000256" key="9">
    <source>
        <dbReference type="ARBA" id="ARBA00023136"/>
    </source>
</evidence>
<dbReference type="GO" id="GO:0046930">
    <property type="term" value="C:pore complex"/>
    <property type="evidence" value="ECO:0007669"/>
    <property type="project" value="UniProtKB-KW"/>
</dbReference>
<dbReference type="Proteomes" id="UP000266701">
    <property type="component" value="Unassembled WGS sequence"/>
</dbReference>
<dbReference type="AlphaFoldDB" id="A0A395U721"/>
<dbReference type="InterPro" id="IPR036942">
    <property type="entry name" value="Beta-barrel_TonB_sf"/>
</dbReference>
<dbReference type="CDD" id="cd01347">
    <property type="entry name" value="ligand_gated_channel"/>
    <property type="match status" value="1"/>
</dbReference>
<comment type="similarity">
    <text evidence="11">Belongs to the TonB-dependent receptor family. BtuB (TC 1.B.14.3.1) subfamily.</text>
</comment>
<dbReference type="InterPro" id="IPR000531">
    <property type="entry name" value="Beta-barrel_TonB"/>
</dbReference>
<evidence type="ECO:0000313" key="16">
    <source>
        <dbReference type="EMBL" id="RGP82851.1"/>
    </source>
</evidence>
<dbReference type="Pfam" id="PF07715">
    <property type="entry name" value="Plug"/>
    <property type="match status" value="1"/>
</dbReference>
<gene>
    <name evidence="11" type="primary">btuB</name>
    <name evidence="16" type="ORF">BC353_17890</name>
</gene>
<evidence type="ECO:0000256" key="2">
    <source>
        <dbReference type="ARBA" id="ARBA00022448"/>
    </source>
</evidence>
<evidence type="ECO:0000256" key="12">
    <source>
        <dbReference type="PROSITE-ProRule" id="PRU01360"/>
    </source>
</evidence>
<evidence type="ECO:0000256" key="1">
    <source>
        <dbReference type="ARBA" id="ARBA00004571"/>
    </source>
</evidence>
<dbReference type="GO" id="GO:0015288">
    <property type="term" value="F:porin activity"/>
    <property type="evidence" value="ECO:0007669"/>
    <property type="project" value="UniProtKB-KW"/>
</dbReference>
<evidence type="ECO:0000256" key="10">
    <source>
        <dbReference type="ARBA" id="ARBA00023237"/>
    </source>
</evidence>
<dbReference type="SUPFAM" id="SSF56935">
    <property type="entry name" value="Porins"/>
    <property type="match status" value="1"/>
</dbReference>
<keyword evidence="7 11" id="KW-0798">TonB box</keyword>
<dbReference type="Gene3D" id="2.40.170.20">
    <property type="entry name" value="TonB-dependent receptor, beta-barrel domain"/>
    <property type="match status" value="1"/>
</dbReference>
<dbReference type="GO" id="GO:0006811">
    <property type="term" value="P:monoatomic ion transport"/>
    <property type="evidence" value="ECO:0007669"/>
    <property type="project" value="UniProtKB-KW"/>
</dbReference>
<evidence type="ECO:0000256" key="8">
    <source>
        <dbReference type="ARBA" id="ARBA00023114"/>
    </source>
</evidence>
<dbReference type="PROSITE" id="PS52016">
    <property type="entry name" value="TONB_DEPENDENT_REC_3"/>
    <property type="match status" value="1"/>
</dbReference>
<protein>
    <recommendedName>
        <fullName evidence="11">Vitamin B12 transporter BtuB</fullName>
    </recommendedName>
    <alternativeName>
        <fullName evidence="11">Cobalamin receptor</fullName>
    </alternativeName>
    <alternativeName>
        <fullName evidence="11">Outer membrane cobalamin translocator</fullName>
    </alternativeName>
</protein>
<dbReference type="InterPro" id="IPR039426">
    <property type="entry name" value="TonB-dep_rcpt-like"/>
</dbReference>
<keyword evidence="2 11" id="KW-0813">Transport</keyword>
<evidence type="ECO:0000256" key="4">
    <source>
        <dbReference type="ARBA" id="ARBA00022692"/>
    </source>
</evidence>
<feature type="short sequence motif" description="TonB box" evidence="11">
    <location>
        <begin position="29"/>
        <end position="36"/>
    </location>
</feature>
<reference evidence="16 17" key="1">
    <citation type="journal article" date="2017" name="Emerg. Infect. Dis.">
        <title>Carbapenemase VCC-1-Producing Vibrio cholerae in Coastal Waters of Germany.</title>
        <authorList>
            <person name="Hammerl J.A."/>
            <person name="Jackel C."/>
            <person name="Bortolaia V."/>
            <person name="Schwartz K."/>
            <person name="Bier N."/>
            <person name="Hendriksen R.S."/>
            <person name="Guerra B."/>
            <person name="Strauch E."/>
        </authorList>
    </citation>
    <scope>NUCLEOTIDE SEQUENCE [LARGE SCALE GENOMIC DNA]</scope>
    <source>
        <strain evidence="16 17">VN-2825</strain>
    </source>
</reference>
<evidence type="ECO:0000256" key="5">
    <source>
        <dbReference type="ARBA" id="ARBA00022729"/>
    </source>
</evidence>
<evidence type="ECO:0000256" key="3">
    <source>
        <dbReference type="ARBA" id="ARBA00022452"/>
    </source>
</evidence>
<evidence type="ECO:0000259" key="14">
    <source>
        <dbReference type="Pfam" id="PF00593"/>
    </source>
</evidence>
<comment type="caution">
    <text evidence="16">The sequence shown here is derived from an EMBL/GenBank/DDBJ whole genome shotgun (WGS) entry which is preliminary data.</text>
</comment>
<evidence type="ECO:0000256" key="11">
    <source>
        <dbReference type="HAMAP-Rule" id="MF_01531"/>
    </source>
</evidence>
<dbReference type="InterPro" id="IPR010101">
    <property type="entry name" value="B12_transptr_BtuB"/>
</dbReference>
<organism evidence="16 17">
    <name type="scientific">Vibrio cholerae</name>
    <dbReference type="NCBI Taxonomy" id="666"/>
    <lineage>
        <taxon>Bacteria</taxon>
        <taxon>Pseudomonadati</taxon>
        <taxon>Pseudomonadota</taxon>
        <taxon>Gammaproteobacteria</taxon>
        <taxon>Vibrionales</taxon>
        <taxon>Vibrionaceae</taxon>
        <taxon>Vibrio</taxon>
    </lineage>
</organism>
<keyword evidence="10 11" id="KW-0998">Cell outer membrane</keyword>
<evidence type="ECO:0000256" key="6">
    <source>
        <dbReference type="ARBA" id="ARBA00023065"/>
    </source>
</evidence>
<comment type="function">
    <text evidence="11">Involved in the active translocation of vitamin B12 (cyanocobalamin) across the outer membrane to the periplasmic space. It derives its energy for transport by interacting with the trans-periplasmic membrane protein TonB.</text>
</comment>
<accession>A0A395U721</accession>
<keyword evidence="9 11" id="KW-0472">Membrane</keyword>
<evidence type="ECO:0000313" key="17">
    <source>
        <dbReference type="Proteomes" id="UP000266701"/>
    </source>
</evidence>
<comment type="caution">
    <text evidence="11">Lacks conserved residue(s) required for the propagation of feature annotation.</text>
</comment>